<protein>
    <submittedName>
        <fullName evidence="1">Uncharacterized protein</fullName>
    </submittedName>
</protein>
<reference evidence="1 2" key="1">
    <citation type="submission" date="2019-10" db="EMBL/GenBank/DDBJ databases">
        <title>Nonomuraea sp. nov., isolated from Phyllanthus amarus.</title>
        <authorList>
            <person name="Klykleung N."/>
            <person name="Tanasupawat S."/>
        </authorList>
    </citation>
    <scope>NUCLEOTIDE SEQUENCE [LARGE SCALE GENOMIC DNA]</scope>
    <source>
        <strain evidence="1 2">PA1-10</strain>
    </source>
</reference>
<organism evidence="1 2">
    <name type="scientific">Nonomuraea phyllanthi</name>
    <dbReference type="NCBI Taxonomy" id="2219224"/>
    <lineage>
        <taxon>Bacteria</taxon>
        <taxon>Bacillati</taxon>
        <taxon>Actinomycetota</taxon>
        <taxon>Actinomycetes</taxon>
        <taxon>Streptosporangiales</taxon>
        <taxon>Streptosporangiaceae</taxon>
        <taxon>Nonomuraea</taxon>
    </lineage>
</organism>
<evidence type="ECO:0000313" key="2">
    <source>
        <dbReference type="Proteomes" id="UP000312512"/>
    </source>
</evidence>
<dbReference type="EMBL" id="VDLX02000002">
    <property type="protein sequence ID" value="KAB8196561.1"/>
    <property type="molecule type" value="Genomic_DNA"/>
</dbReference>
<name>A0A5C4WSF0_9ACTN</name>
<accession>A0A5P9Z7E6</accession>
<dbReference type="Proteomes" id="UP000312512">
    <property type="component" value="Unassembled WGS sequence"/>
</dbReference>
<dbReference type="AlphaFoldDB" id="A0A5C4WSF0"/>
<sequence length="62" mass="6705">MITVEVADGELISEVRDLRDIPFVNLATPGSHMLDEILRRVVPVSGEMSVVPVAVAAFQNSI</sequence>
<comment type="caution">
    <text evidence="1">The sequence shown here is derived from an EMBL/GenBank/DDBJ whole genome shotgun (WGS) entry which is preliminary data.</text>
</comment>
<keyword evidence="2" id="KW-1185">Reference proteome</keyword>
<dbReference type="RefSeq" id="WP_139629622.1">
    <property type="nucleotide sequence ID" value="NZ_CP045572.1"/>
</dbReference>
<gene>
    <name evidence="1" type="ORF">FH608_007505</name>
</gene>
<evidence type="ECO:0000313" key="1">
    <source>
        <dbReference type="EMBL" id="KAB8196561.1"/>
    </source>
</evidence>
<proteinExistence type="predicted"/>
<accession>A0A5C4WSF0</accession>